<comment type="similarity">
    <text evidence="1 8">Belongs to the cytidylate kinase family. Type 1 subfamily.</text>
</comment>
<dbReference type="NCBIfam" id="TIGR00017">
    <property type="entry name" value="cmk"/>
    <property type="match status" value="1"/>
</dbReference>
<dbReference type="HAMAP" id="MF_00238">
    <property type="entry name" value="Cytidyl_kinase_type1"/>
    <property type="match status" value="1"/>
</dbReference>
<dbReference type="PANTHER" id="PTHR21299">
    <property type="entry name" value="CYTIDYLATE KINASE/PANTOATE-BETA-ALANINE LIGASE"/>
    <property type="match status" value="1"/>
</dbReference>
<protein>
    <recommendedName>
        <fullName evidence="8">Cytidylate kinase</fullName>
        <shortName evidence="8">CK</shortName>
        <ecNumber evidence="8">2.7.4.25</ecNumber>
    </recommendedName>
    <alternativeName>
        <fullName evidence="8">Cytidine monophosphate kinase</fullName>
        <shortName evidence="8">CMP kinase</shortName>
    </alternativeName>
</protein>
<dbReference type="InterPro" id="IPR003136">
    <property type="entry name" value="Cytidylate_kin"/>
</dbReference>
<proteinExistence type="inferred from homology"/>
<gene>
    <name evidence="8" type="primary">cmk</name>
    <name evidence="10" type="ORF">DIT97_08095</name>
</gene>
<keyword evidence="8" id="KW-0963">Cytoplasm</keyword>
<dbReference type="EMBL" id="DQAY01000048">
    <property type="protein sequence ID" value="HCO23009.1"/>
    <property type="molecule type" value="Genomic_DNA"/>
</dbReference>
<dbReference type="AlphaFoldDB" id="A0A3D3R2N0"/>
<name>A0A3D3R2N0_9PLAN</name>
<dbReference type="GO" id="GO:0036431">
    <property type="term" value="F:dCMP kinase activity"/>
    <property type="evidence" value="ECO:0007669"/>
    <property type="project" value="InterPro"/>
</dbReference>
<evidence type="ECO:0000256" key="3">
    <source>
        <dbReference type="ARBA" id="ARBA00022741"/>
    </source>
</evidence>
<comment type="catalytic activity">
    <reaction evidence="7 8">
        <text>CMP + ATP = CDP + ADP</text>
        <dbReference type="Rhea" id="RHEA:11600"/>
        <dbReference type="ChEBI" id="CHEBI:30616"/>
        <dbReference type="ChEBI" id="CHEBI:58069"/>
        <dbReference type="ChEBI" id="CHEBI:60377"/>
        <dbReference type="ChEBI" id="CHEBI:456216"/>
        <dbReference type="EC" id="2.7.4.25"/>
    </reaction>
</comment>
<accession>A0A3D3R2N0</accession>
<evidence type="ECO:0000256" key="6">
    <source>
        <dbReference type="ARBA" id="ARBA00047615"/>
    </source>
</evidence>
<dbReference type="Proteomes" id="UP000263642">
    <property type="component" value="Unassembled WGS sequence"/>
</dbReference>
<evidence type="ECO:0000256" key="8">
    <source>
        <dbReference type="HAMAP-Rule" id="MF_00238"/>
    </source>
</evidence>
<dbReference type="GO" id="GO:0005524">
    <property type="term" value="F:ATP binding"/>
    <property type="evidence" value="ECO:0007669"/>
    <property type="project" value="UniProtKB-UniRule"/>
</dbReference>
<keyword evidence="3 8" id="KW-0547">Nucleotide-binding</keyword>
<evidence type="ECO:0000313" key="10">
    <source>
        <dbReference type="EMBL" id="HCO23009.1"/>
    </source>
</evidence>
<evidence type="ECO:0000256" key="7">
    <source>
        <dbReference type="ARBA" id="ARBA00048478"/>
    </source>
</evidence>
<evidence type="ECO:0000256" key="2">
    <source>
        <dbReference type="ARBA" id="ARBA00022679"/>
    </source>
</evidence>
<dbReference type="RefSeq" id="WP_154932592.1">
    <property type="nucleotide sequence ID" value="NZ_CAXBMG010000003.1"/>
</dbReference>
<dbReference type="InterPro" id="IPR027417">
    <property type="entry name" value="P-loop_NTPase"/>
</dbReference>
<dbReference type="InterPro" id="IPR011994">
    <property type="entry name" value="Cytidylate_kinase_dom"/>
</dbReference>
<reference evidence="10 11" key="1">
    <citation type="journal article" date="2018" name="Nat. Biotechnol.">
        <title>A standardized bacterial taxonomy based on genome phylogeny substantially revises the tree of life.</title>
        <authorList>
            <person name="Parks D.H."/>
            <person name="Chuvochina M."/>
            <person name="Waite D.W."/>
            <person name="Rinke C."/>
            <person name="Skarshewski A."/>
            <person name="Chaumeil P.A."/>
            <person name="Hugenholtz P."/>
        </authorList>
    </citation>
    <scope>NUCLEOTIDE SEQUENCE [LARGE SCALE GENOMIC DNA]</scope>
    <source>
        <strain evidence="10">UBA9375</strain>
    </source>
</reference>
<organism evidence="10 11">
    <name type="scientific">Gimesia maris</name>
    <dbReference type="NCBI Taxonomy" id="122"/>
    <lineage>
        <taxon>Bacteria</taxon>
        <taxon>Pseudomonadati</taxon>
        <taxon>Planctomycetota</taxon>
        <taxon>Planctomycetia</taxon>
        <taxon>Planctomycetales</taxon>
        <taxon>Planctomycetaceae</taxon>
        <taxon>Gimesia</taxon>
    </lineage>
</organism>
<evidence type="ECO:0000259" key="9">
    <source>
        <dbReference type="Pfam" id="PF02224"/>
    </source>
</evidence>
<dbReference type="GO" id="GO:0006220">
    <property type="term" value="P:pyrimidine nucleotide metabolic process"/>
    <property type="evidence" value="ECO:0007669"/>
    <property type="project" value="UniProtKB-UniRule"/>
</dbReference>
<dbReference type="GO" id="GO:0005829">
    <property type="term" value="C:cytosol"/>
    <property type="evidence" value="ECO:0007669"/>
    <property type="project" value="TreeGrafter"/>
</dbReference>
<dbReference type="CDD" id="cd02020">
    <property type="entry name" value="CMPK"/>
    <property type="match status" value="1"/>
</dbReference>
<evidence type="ECO:0000256" key="5">
    <source>
        <dbReference type="ARBA" id="ARBA00022840"/>
    </source>
</evidence>
<comment type="caution">
    <text evidence="10">The sequence shown here is derived from an EMBL/GenBank/DDBJ whole genome shotgun (WGS) entry which is preliminary data.</text>
</comment>
<keyword evidence="2 8" id="KW-0808">Transferase</keyword>
<dbReference type="SUPFAM" id="SSF52540">
    <property type="entry name" value="P-loop containing nucleoside triphosphate hydrolases"/>
    <property type="match status" value="1"/>
</dbReference>
<dbReference type="Gene3D" id="3.40.50.300">
    <property type="entry name" value="P-loop containing nucleotide triphosphate hydrolases"/>
    <property type="match status" value="1"/>
</dbReference>
<dbReference type="PANTHER" id="PTHR21299:SF2">
    <property type="entry name" value="CYTIDYLATE KINASE"/>
    <property type="match status" value="1"/>
</dbReference>
<comment type="catalytic activity">
    <reaction evidence="6 8">
        <text>dCMP + ATP = dCDP + ADP</text>
        <dbReference type="Rhea" id="RHEA:25094"/>
        <dbReference type="ChEBI" id="CHEBI:30616"/>
        <dbReference type="ChEBI" id="CHEBI:57566"/>
        <dbReference type="ChEBI" id="CHEBI:58593"/>
        <dbReference type="ChEBI" id="CHEBI:456216"/>
        <dbReference type="EC" id="2.7.4.25"/>
    </reaction>
</comment>
<dbReference type="GO" id="GO:0015949">
    <property type="term" value="P:nucleobase-containing small molecule interconversion"/>
    <property type="evidence" value="ECO:0007669"/>
    <property type="project" value="TreeGrafter"/>
</dbReference>
<evidence type="ECO:0000313" key="11">
    <source>
        <dbReference type="Proteomes" id="UP000263642"/>
    </source>
</evidence>
<evidence type="ECO:0000256" key="1">
    <source>
        <dbReference type="ARBA" id="ARBA00009427"/>
    </source>
</evidence>
<keyword evidence="5 8" id="KW-0067">ATP-binding</keyword>
<feature type="domain" description="Cytidylate kinase" evidence="9">
    <location>
        <begin position="3"/>
        <end position="212"/>
    </location>
</feature>
<keyword evidence="4 8" id="KW-0418">Kinase</keyword>
<evidence type="ECO:0000256" key="4">
    <source>
        <dbReference type="ARBA" id="ARBA00022777"/>
    </source>
</evidence>
<comment type="subcellular location">
    <subcellularLocation>
        <location evidence="8">Cytoplasm</location>
    </subcellularLocation>
</comment>
<dbReference type="Pfam" id="PF02224">
    <property type="entry name" value="Cytidylate_kin"/>
    <property type="match status" value="1"/>
</dbReference>
<dbReference type="GO" id="GO:0036430">
    <property type="term" value="F:CMP kinase activity"/>
    <property type="evidence" value="ECO:0007669"/>
    <property type="project" value="RHEA"/>
</dbReference>
<feature type="binding site" evidence="8">
    <location>
        <begin position="7"/>
        <end position="15"/>
    </location>
    <ligand>
        <name>ATP</name>
        <dbReference type="ChEBI" id="CHEBI:30616"/>
    </ligand>
</feature>
<sequence>MIVTIDGPAGSGKSTAAKGLADRLGFEFLDTGAMYRCVAWAVLQKQVDPADEAAVVDLSRQIQISFSDAQVLVNDEEVTGLIRTPEVTEVASVVAQYPGVREELVRLQRDAASGTNIVSEGRDQGTVVFPDAFCKFFLVADPEERARRRHEELQSEGKDITVDEILQQIYQRDQRDEQRDVAPLKAADDALEINTSAVTIDEVLDRLEQTVRERISSLSQ</sequence>
<dbReference type="EC" id="2.7.4.25" evidence="8"/>